<evidence type="ECO:0000313" key="4">
    <source>
        <dbReference type="EMBL" id="BCE49387.1"/>
    </source>
</evidence>
<gene>
    <name evidence="9" type="ORF">XF10B_56960</name>
    <name evidence="1" type="ORF">XF1B_58050</name>
    <name evidence="2" type="ORF">XF2B_56020</name>
    <name evidence="3" type="ORF">XF3B_56480</name>
    <name evidence="4" type="ORF">XF4B_57360</name>
    <name evidence="5" type="ORF">XF5B_56620</name>
    <name evidence="6" type="ORF">XF6B_56260</name>
    <name evidence="7" type="ORF">XF8B_55460</name>
    <name evidence="8" type="ORF">XF9B_49440</name>
</gene>
<dbReference type="EMBL" id="AP023093">
    <property type="protein sequence ID" value="BCE40617.1"/>
    <property type="molecule type" value="Genomic_DNA"/>
</dbReference>
<dbReference type="EMBL" id="AP023094">
    <property type="protein sequence ID" value="BCE49387.1"/>
    <property type="molecule type" value="Genomic_DNA"/>
</dbReference>
<dbReference type="EMBL" id="AP023091">
    <property type="protein sequence ID" value="BCE23124.1"/>
    <property type="molecule type" value="Genomic_DNA"/>
</dbReference>
<evidence type="ECO:0000313" key="5">
    <source>
        <dbReference type="EMBL" id="BCE58150.1"/>
    </source>
</evidence>
<accession>A0A809YLI6</accession>
<dbReference type="EMBL" id="AP023099">
    <property type="protein sequence ID" value="BCE92898.1"/>
    <property type="molecule type" value="Genomic_DNA"/>
</dbReference>
<reference evidence="7" key="8">
    <citation type="submission" date="2020-05" db="EMBL/GenBank/DDBJ databases">
        <title>Complete genome sequence of Bradyrhizobium diazoefficiens XF8 isolated from soybean nodule.</title>
        <authorList>
            <person name="Noda R."/>
            <person name="Kakizaki K."/>
            <person name="Minamisawa K."/>
        </authorList>
    </citation>
    <scope>NUCLEOTIDE SEQUENCE</scope>
    <source>
        <strain evidence="7">XF8</strain>
    </source>
</reference>
<organism evidence="3">
    <name type="scientific">Bradyrhizobium diazoefficiens</name>
    <dbReference type="NCBI Taxonomy" id="1355477"/>
    <lineage>
        <taxon>Bacteria</taxon>
        <taxon>Pseudomonadati</taxon>
        <taxon>Pseudomonadota</taxon>
        <taxon>Alphaproteobacteria</taxon>
        <taxon>Hyphomicrobiales</taxon>
        <taxon>Nitrobacteraceae</taxon>
        <taxon>Bradyrhizobium</taxon>
    </lineage>
</organism>
<protein>
    <submittedName>
        <fullName evidence="3">Uncharacterized protein</fullName>
    </submittedName>
</protein>
<evidence type="ECO:0000313" key="8">
    <source>
        <dbReference type="EMBL" id="BCE83523.1"/>
    </source>
</evidence>
<dbReference type="AlphaFoldDB" id="A0A809YLI6"/>
<evidence type="ECO:0000313" key="7">
    <source>
        <dbReference type="EMBL" id="BCE75435.1"/>
    </source>
</evidence>
<reference evidence="2" key="3">
    <citation type="submission" date="2020-05" db="EMBL/GenBank/DDBJ databases">
        <title>Complete genome sequence of Bradyrhizobium diazoefficiens XF2 isolated from soybean nodule.</title>
        <authorList>
            <person name="Noda R."/>
            <person name="Kakizaki K."/>
            <person name="Minamisawa K."/>
        </authorList>
    </citation>
    <scope>NUCLEOTIDE SEQUENCE</scope>
    <source>
        <strain evidence="2">XF2</strain>
    </source>
</reference>
<reference evidence="6" key="7">
    <citation type="submission" date="2020-05" db="EMBL/GenBank/DDBJ databases">
        <title>Complete genome sequence of Bradyrhizobium diazoefficiens XF6 isolated from soybean nodule.</title>
        <authorList>
            <person name="Noda R."/>
            <person name="Kakizaki K."/>
            <person name="Minamisawa K."/>
        </authorList>
    </citation>
    <scope>NUCLEOTIDE SEQUENCE</scope>
    <source>
        <strain evidence="6">XF6</strain>
    </source>
</reference>
<evidence type="ECO:0000313" key="9">
    <source>
        <dbReference type="EMBL" id="BCE92898.1"/>
    </source>
</evidence>
<reference evidence="1" key="1">
    <citation type="submission" date="2020-05" db="EMBL/GenBank/DDBJ databases">
        <title>Complete genome sequence of Bradyrhizobium diazoefficiens XF1 isolated from soybean nodule.</title>
        <authorList>
            <person name="Noda R."/>
            <person name="Kakizaki K."/>
            <person name="Minamisawa K."/>
        </authorList>
    </citation>
    <scope>NUCLEOTIDE SEQUENCE</scope>
    <source>
        <strain evidence="1">XF1</strain>
    </source>
</reference>
<dbReference type="EMBL" id="AP023092">
    <property type="protein sequence ID" value="BCE31833.1"/>
    <property type="molecule type" value="Genomic_DNA"/>
</dbReference>
<dbReference type="EMBL" id="AP023097">
    <property type="protein sequence ID" value="BCE75435.1"/>
    <property type="molecule type" value="Genomic_DNA"/>
</dbReference>
<name>A0A809YLI6_9BRAD</name>
<evidence type="ECO:0000313" key="6">
    <source>
        <dbReference type="EMBL" id="BCE66827.1"/>
    </source>
</evidence>
<reference evidence="3" key="4">
    <citation type="submission" date="2020-05" db="EMBL/GenBank/DDBJ databases">
        <title>Complete genome sequence of Bradyrhizobium diazoefficiens XF3 isolated from soybean nodule.</title>
        <authorList>
            <person name="Noda R."/>
            <person name="Kakizaki K."/>
            <person name="Minamisawa K."/>
        </authorList>
    </citation>
    <scope>NUCLEOTIDE SEQUENCE</scope>
    <source>
        <strain evidence="3">XF3</strain>
    </source>
</reference>
<evidence type="ECO:0000313" key="3">
    <source>
        <dbReference type="EMBL" id="BCE40617.1"/>
    </source>
</evidence>
<evidence type="ECO:0000313" key="2">
    <source>
        <dbReference type="EMBL" id="BCE31833.1"/>
    </source>
</evidence>
<reference evidence="9" key="2">
    <citation type="submission" date="2020-05" db="EMBL/GenBank/DDBJ databases">
        <title>Complete genome sequence of Bradyrhizobium diazoefficiens XF10 isolated from soybean nodule.</title>
        <authorList>
            <person name="Noda R."/>
            <person name="Kakizaki K."/>
            <person name="Minamisawa K."/>
        </authorList>
    </citation>
    <scope>NUCLEOTIDE SEQUENCE</scope>
    <source>
        <strain evidence="9">XF10</strain>
    </source>
</reference>
<dbReference type="EMBL" id="AP023098">
    <property type="protein sequence ID" value="BCE83523.1"/>
    <property type="molecule type" value="Genomic_DNA"/>
</dbReference>
<reference evidence="8" key="9">
    <citation type="submission" date="2020-05" db="EMBL/GenBank/DDBJ databases">
        <title>Complete genome sequence of Bradyrhizobium diazoefficiens XF9 isolated from soybean nodule.</title>
        <authorList>
            <person name="Noda R."/>
            <person name="Kakizaki K."/>
            <person name="Minamisawa K."/>
        </authorList>
    </citation>
    <scope>NUCLEOTIDE SEQUENCE</scope>
    <source>
        <strain evidence="8">XF9</strain>
    </source>
</reference>
<reference evidence="4" key="5">
    <citation type="submission" date="2020-05" db="EMBL/GenBank/DDBJ databases">
        <title>Complete genome sequence of Bradyrhizobium diazoefficiens XF4 isolated from soybean nodule.</title>
        <authorList>
            <person name="Noda R."/>
            <person name="Kakizaki K."/>
            <person name="Minamisawa K."/>
        </authorList>
    </citation>
    <scope>NUCLEOTIDE SEQUENCE</scope>
    <source>
        <strain evidence="4">XF4</strain>
    </source>
</reference>
<reference evidence="5" key="6">
    <citation type="submission" date="2020-05" db="EMBL/GenBank/DDBJ databases">
        <title>Complete genome sequence of Bradyrhizobium diazoefficiens XF5 isolated from soybean nodule.</title>
        <authorList>
            <person name="Noda R."/>
            <person name="Kakizaki K."/>
            <person name="Minamisawa K."/>
        </authorList>
    </citation>
    <scope>NUCLEOTIDE SEQUENCE</scope>
    <source>
        <strain evidence="5">XF5</strain>
    </source>
</reference>
<proteinExistence type="predicted"/>
<dbReference type="EMBL" id="AP023096">
    <property type="protein sequence ID" value="BCE66827.1"/>
    <property type="molecule type" value="Genomic_DNA"/>
</dbReference>
<sequence length="77" mass="8335">MCRIAITLAVEVTMITASTRMKLPNVSWPMDSEKIRFFSGGGVKSADIGALRDRAVGSPIYDVLHARGNLPPASEYP</sequence>
<dbReference type="EMBL" id="AP023095">
    <property type="protein sequence ID" value="BCE58150.1"/>
    <property type="molecule type" value="Genomic_DNA"/>
</dbReference>
<evidence type="ECO:0000313" key="1">
    <source>
        <dbReference type="EMBL" id="BCE23124.1"/>
    </source>
</evidence>